<evidence type="ECO:0000259" key="4">
    <source>
        <dbReference type="PROSITE" id="PS01360"/>
    </source>
</evidence>
<keyword evidence="1" id="KW-0479">Metal-binding</keyword>
<feature type="domain" description="MYND-type" evidence="4">
    <location>
        <begin position="61"/>
        <end position="97"/>
    </location>
</feature>
<evidence type="ECO:0000256" key="1">
    <source>
        <dbReference type="ARBA" id="ARBA00022723"/>
    </source>
</evidence>
<evidence type="ECO:0000313" key="5">
    <source>
        <dbReference type="EMBL" id="KAK1465028.1"/>
    </source>
</evidence>
<dbReference type="EMBL" id="MLGG01000005">
    <property type="protein sequence ID" value="KAK1465028.1"/>
    <property type="molecule type" value="Genomic_DNA"/>
</dbReference>
<accession>A0AAI9XYR7</accession>
<reference evidence="5 6" key="1">
    <citation type="submission" date="2016-10" db="EMBL/GenBank/DDBJ databases">
        <title>The genome sequence of Colletotrichum fioriniae PJ7.</title>
        <authorList>
            <person name="Baroncelli R."/>
        </authorList>
    </citation>
    <scope>NUCLEOTIDE SEQUENCE [LARGE SCALE GENOMIC DNA]</scope>
    <source>
        <strain evidence="5">Col 31</strain>
    </source>
</reference>
<dbReference type="InterPro" id="IPR002893">
    <property type="entry name" value="Znf_MYND"/>
</dbReference>
<dbReference type="AlphaFoldDB" id="A0AAI9XYR7"/>
<organism evidence="5 6">
    <name type="scientific">Colletotrichum melonis</name>
    <dbReference type="NCBI Taxonomy" id="1209925"/>
    <lineage>
        <taxon>Eukaryota</taxon>
        <taxon>Fungi</taxon>
        <taxon>Dikarya</taxon>
        <taxon>Ascomycota</taxon>
        <taxon>Pezizomycotina</taxon>
        <taxon>Sordariomycetes</taxon>
        <taxon>Hypocreomycetidae</taxon>
        <taxon>Glomerellales</taxon>
        <taxon>Glomerellaceae</taxon>
        <taxon>Colletotrichum</taxon>
        <taxon>Colletotrichum acutatum species complex</taxon>
    </lineage>
</organism>
<comment type="caution">
    <text evidence="5">The sequence shown here is derived from an EMBL/GenBank/DDBJ whole genome shotgun (WGS) entry which is preliminary data.</text>
</comment>
<dbReference type="GO" id="GO:0008270">
    <property type="term" value="F:zinc ion binding"/>
    <property type="evidence" value="ECO:0007669"/>
    <property type="project" value="UniProtKB-KW"/>
</dbReference>
<evidence type="ECO:0000313" key="6">
    <source>
        <dbReference type="Proteomes" id="UP001239795"/>
    </source>
</evidence>
<keyword evidence="2" id="KW-0863">Zinc-finger</keyword>
<evidence type="ECO:0000256" key="3">
    <source>
        <dbReference type="ARBA" id="ARBA00022833"/>
    </source>
</evidence>
<evidence type="ECO:0000256" key="2">
    <source>
        <dbReference type="ARBA" id="ARBA00022771"/>
    </source>
</evidence>
<dbReference type="PROSITE" id="PS01360">
    <property type="entry name" value="ZF_MYND_1"/>
    <property type="match status" value="1"/>
</dbReference>
<dbReference type="Proteomes" id="UP001239795">
    <property type="component" value="Unassembled WGS sequence"/>
</dbReference>
<sequence length="512" mass="56401">MSSSHGQSLWKPVVTFTVLLPPIEQYSMAEEGSEGGNWALHDPNTYASCKNQQERQEAEQCLACGNPSTRKYRCHCKAARYCSAQCLKADDLHERLCVGRQDAKTKPAFGLSSRPSEHHYLAALLPVDGSNPKPIWISLQMDCKTGKMRFATDEITIAKAVAKSDDSSDPDIIHVGLNSVATPLQKSLAHGVDANKFGSYKDTSPGNLNSCIQSFGRPGFLACYFGAMIVWAYDLEINGAFKSPRHLGVRDLRHALDCHVLNSVNPAVSQPSRFILEGGVIPALKINDLSDRWLEALGVTRQIEKVHVPASHQYFEAFPIGKLFHLGLRWYVRTAVPIAIAPTGELHEDHEEILHHNTGMRKAQLQVVDLKHSSSFHLMQVCGQQIEPAHLTAIIEYFKLASASGTPTTEKAFRAYWDYFKKNEVIKGHPMAGIPSPYDLETGHSHDPNSPGLVTLLQGYKSYEDFVGQAPVTNEHVDGGLNAPKGEVPVANFGTRHRAGTWLPGRAKLELG</sequence>
<protein>
    <recommendedName>
        <fullName evidence="4">MYND-type domain-containing protein</fullName>
    </recommendedName>
</protein>
<gene>
    <name evidence="5" type="ORF">CMEL01_12383</name>
</gene>
<proteinExistence type="predicted"/>
<keyword evidence="3" id="KW-0862">Zinc</keyword>
<keyword evidence="6" id="KW-1185">Reference proteome</keyword>
<name>A0AAI9XYR7_9PEZI</name>